<comment type="subcellular location">
    <subcellularLocation>
        <location evidence="1">Nucleus</location>
    </subcellularLocation>
</comment>
<dbReference type="PANTHER" id="PTHR31945">
    <property type="entry name" value="TRANSCRIPTION FACTOR SCREAM2-RELATED"/>
    <property type="match status" value="1"/>
</dbReference>
<dbReference type="GO" id="GO:0005634">
    <property type="term" value="C:nucleus"/>
    <property type="evidence" value="ECO:0007669"/>
    <property type="project" value="UniProtKB-SubCell"/>
</dbReference>
<evidence type="ECO:0000256" key="2">
    <source>
        <dbReference type="ARBA" id="ARBA00023015"/>
    </source>
</evidence>
<proteinExistence type="predicted"/>
<keyword evidence="3" id="KW-0804">Transcription</keyword>
<dbReference type="PANTHER" id="PTHR31945:SF129">
    <property type="entry name" value="TRANSCRIPTION FACTOR SCREAM2"/>
    <property type="match status" value="1"/>
</dbReference>
<evidence type="ECO:0000256" key="1">
    <source>
        <dbReference type="ARBA" id="ARBA00004123"/>
    </source>
</evidence>
<dbReference type="Proteomes" id="UP001604277">
    <property type="component" value="Unassembled WGS sequence"/>
</dbReference>
<keyword evidence="4" id="KW-0539">Nucleus</keyword>
<keyword evidence="2" id="KW-0805">Transcription regulation</keyword>
<gene>
    <name evidence="5" type="ORF">Fot_31364</name>
</gene>
<dbReference type="EMBL" id="JBFOLJ010000009">
    <property type="protein sequence ID" value="KAL2507717.1"/>
    <property type="molecule type" value="Genomic_DNA"/>
</dbReference>
<evidence type="ECO:0000256" key="4">
    <source>
        <dbReference type="ARBA" id="ARBA00023242"/>
    </source>
</evidence>
<dbReference type="AlphaFoldDB" id="A0ABD1T4S7"/>
<organism evidence="5 6">
    <name type="scientific">Forsythia ovata</name>
    <dbReference type="NCBI Taxonomy" id="205694"/>
    <lineage>
        <taxon>Eukaryota</taxon>
        <taxon>Viridiplantae</taxon>
        <taxon>Streptophyta</taxon>
        <taxon>Embryophyta</taxon>
        <taxon>Tracheophyta</taxon>
        <taxon>Spermatophyta</taxon>
        <taxon>Magnoliopsida</taxon>
        <taxon>eudicotyledons</taxon>
        <taxon>Gunneridae</taxon>
        <taxon>Pentapetalae</taxon>
        <taxon>asterids</taxon>
        <taxon>lamiids</taxon>
        <taxon>Lamiales</taxon>
        <taxon>Oleaceae</taxon>
        <taxon>Forsythieae</taxon>
        <taxon>Forsythia</taxon>
    </lineage>
</organism>
<protein>
    <submittedName>
        <fullName evidence="5">Inducer of CBF expression 1</fullName>
    </submittedName>
</protein>
<dbReference type="Gene3D" id="4.10.280.10">
    <property type="entry name" value="Helix-loop-helix DNA-binding domain"/>
    <property type="match status" value="1"/>
</dbReference>
<sequence>MQKLNSLRPVPQLTLIKAAISWCKRSNFVAAAEGKFGNLHISGDRPIFRPELHHCWPEVRVEILNENGNNGGNNSNANINSTVGDQKGEKKGLQAKNLMAERRQRKKLNDRLYMLRSVVPKIKNWEKNELPSFREFSWEELKYATNGFSSENIVSEHG</sequence>
<dbReference type="InterPro" id="IPR051358">
    <property type="entry name" value="TF_AMS/ICE1/BHLH6-like"/>
</dbReference>
<evidence type="ECO:0000256" key="3">
    <source>
        <dbReference type="ARBA" id="ARBA00023163"/>
    </source>
</evidence>
<accession>A0ABD1T4S7</accession>
<evidence type="ECO:0000313" key="5">
    <source>
        <dbReference type="EMBL" id="KAL2507717.1"/>
    </source>
</evidence>
<evidence type="ECO:0000313" key="6">
    <source>
        <dbReference type="Proteomes" id="UP001604277"/>
    </source>
</evidence>
<dbReference type="SUPFAM" id="SSF47459">
    <property type="entry name" value="HLH, helix-loop-helix DNA-binding domain"/>
    <property type="match status" value="1"/>
</dbReference>
<name>A0ABD1T4S7_9LAMI</name>
<reference evidence="6" key="1">
    <citation type="submission" date="2024-07" db="EMBL/GenBank/DDBJ databases">
        <title>Two chromosome-level genome assemblies of Korean endemic species Abeliophyllum distichum and Forsythia ovata (Oleaceae).</title>
        <authorList>
            <person name="Jang H."/>
        </authorList>
    </citation>
    <scope>NUCLEOTIDE SEQUENCE [LARGE SCALE GENOMIC DNA]</scope>
</reference>
<dbReference type="InterPro" id="IPR036638">
    <property type="entry name" value="HLH_DNA-bd_sf"/>
</dbReference>
<comment type="caution">
    <text evidence="5">The sequence shown here is derived from an EMBL/GenBank/DDBJ whole genome shotgun (WGS) entry which is preliminary data.</text>
</comment>
<keyword evidence="6" id="KW-1185">Reference proteome</keyword>